<feature type="transmembrane region" description="Helical" evidence="6">
    <location>
        <begin position="157"/>
        <end position="175"/>
    </location>
</feature>
<reference evidence="8 9" key="1">
    <citation type="submission" date="2024-02" db="EMBL/GenBank/DDBJ databases">
        <authorList>
            <person name="Chen Y."/>
            <person name="Shah S."/>
            <person name="Dougan E. K."/>
            <person name="Thang M."/>
            <person name="Chan C."/>
        </authorList>
    </citation>
    <scope>NUCLEOTIDE SEQUENCE [LARGE SCALE GENOMIC DNA]</scope>
</reference>
<feature type="transmembrane region" description="Helical" evidence="6">
    <location>
        <begin position="124"/>
        <end position="145"/>
    </location>
</feature>
<dbReference type="Gene3D" id="3.40.50.150">
    <property type="entry name" value="Vaccinia Virus protein VP39"/>
    <property type="match status" value="1"/>
</dbReference>
<evidence type="ECO:0000256" key="2">
    <source>
        <dbReference type="ARBA" id="ARBA00022692"/>
    </source>
</evidence>
<dbReference type="SUPFAM" id="SSF103481">
    <property type="entry name" value="Multidrug resistance efflux transporter EmrE"/>
    <property type="match status" value="2"/>
</dbReference>
<evidence type="ECO:0000259" key="7">
    <source>
        <dbReference type="Pfam" id="PF00892"/>
    </source>
</evidence>
<feature type="compositionally biased region" description="Polar residues" evidence="5">
    <location>
        <begin position="663"/>
        <end position="680"/>
    </location>
</feature>
<feature type="domain" description="EamA" evidence="7">
    <location>
        <begin position="8"/>
        <end position="140"/>
    </location>
</feature>
<keyword evidence="9" id="KW-1185">Reference proteome</keyword>
<dbReference type="SUPFAM" id="SSF53335">
    <property type="entry name" value="S-adenosyl-L-methionine-dependent methyltransferases"/>
    <property type="match status" value="1"/>
</dbReference>
<keyword evidence="2 6" id="KW-0812">Transmembrane</keyword>
<feature type="transmembrane region" description="Helical" evidence="6">
    <location>
        <begin position="37"/>
        <end position="58"/>
    </location>
</feature>
<evidence type="ECO:0000256" key="6">
    <source>
        <dbReference type="SAM" id="Phobius"/>
    </source>
</evidence>
<protein>
    <submittedName>
        <fullName evidence="8">EamA domain-containing protein</fullName>
    </submittedName>
</protein>
<evidence type="ECO:0000256" key="4">
    <source>
        <dbReference type="ARBA" id="ARBA00023136"/>
    </source>
</evidence>
<dbReference type="InterPro" id="IPR000620">
    <property type="entry name" value="EamA_dom"/>
</dbReference>
<feature type="transmembrane region" description="Helical" evidence="6">
    <location>
        <begin position="98"/>
        <end position="117"/>
    </location>
</feature>
<feature type="region of interest" description="Disordered" evidence="5">
    <location>
        <begin position="648"/>
        <end position="680"/>
    </location>
</feature>
<dbReference type="EMBL" id="CAXAMM010012002">
    <property type="protein sequence ID" value="CAK9027643.1"/>
    <property type="molecule type" value="Genomic_DNA"/>
</dbReference>
<keyword evidence="4 6" id="KW-0472">Membrane</keyword>
<evidence type="ECO:0000313" key="8">
    <source>
        <dbReference type="EMBL" id="CAK9027643.1"/>
    </source>
</evidence>
<feature type="transmembrane region" description="Helical" evidence="6">
    <location>
        <begin position="182"/>
        <end position="201"/>
    </location>
</feature>
<feature type="compositionally biased region" description="Low complexity" evidence="5">
    <location>
        <begin position="313"/>
        <end position="330"/>
    </location>
</feature>
<evidence type="ECO:0000256" key="1">
    <source>
        <dbReference type="ARBA" id="ARBA00004141"/>
    </source>
</evidence>
<dbReference type="PANTHER" id="PTHR22911">
    <property type="entry name" value="ACYL-MALONYL CONDENSING ENZYME-RELATED"/>
    <property type="match status" value="1"/>
</dbReference>
<evidence type="ECO:0000256" key="5">
    <source>
        <dbReference type="SAM" id="MobiDB-lite"/>
    </source>
</evidence>
<feature type="transmembrane region" description="Helical" evidence="6">
    <location>
        <begin position="70"/>
        <end position="92"/>
    </location>
</feature>
<comment type="subcellular location">
    <subcellularLocation>
        <location evidence="1">Membrane</location>
        <topology evidence="1">Multi-pass membrane protein</topology>
    </subcellularLocation>
</comment>
<feature type="region of interest" description="Disordered" evidence="5">
    <location>
        <begin position="301"/>
        <end position="336"/>
    </location>
</feature>
<dbReference type="PANTHER" id="PTHR22911:SF6">
    <property type="entry name" value="SOLUTE CARRIER FAMILY 35 MEMBER G1"/>
    <property type="match status" value="1"/>
</dbReference>
<evidence type="ECO:0000313" key="9">
    <source>
        <dbReference type="Proteomes" id="UP001642464"/>
    </source>
</evidence>
<proteinExistence type="predicted"/>
<accession>A0ABP0KLB7</accession>
<comment type="caution">
    <text evidence="8">The sequence shown here is derived from an EMBL/GenBank/DDBJ whole genome shotgun (WGS) entry which is preliminary data.</text>
</comment>
<dbReference type="InterPro" id="IPR029063">
    <property type="entry name" value="SAM-dependent_MTases_sf"/>
</dbReference>
<dbReference type="Pfam" id="PF00892">
    <property type="entry name" value="EamA"/>
    <property type="match status" value="1"/>
</dbReference>
<dbReference type="Proteomes" id="UP001642464">
    <property type="component" value="Unassembled WGS sequence"/>
</dbReference>
<keyword evidence="3 6" id="KW-1133">Transmembrane helix</keyword>
<feature type="transmembrane region" description="Helical" evidence="6">
    <location>
        <begin position="250"/>
        <end position="273"/>
    </location>
</feature>
<evidence type="ECO:0000256" key="3">
    <source>
        <dbReference type="ARBA" id="ARBA00022989"/>
    </source>
</evidence>
<feature type="transmembrane region" description="Helical" evidence="6">
    <location>
        <begin position="221"/>
        <end position="243"/>
    </location>
</feature>
<dbReference type="CDD" id="cd02440">
    <property type="entry name" value="AdoMet_MTases"/>
    <property type="match status" value="1"/>
</dbReference>
<gene>
    <name evidence="8" type="ORF">SCF082_LOCUS18013</name>
</gene>
<organism evidence="8 9">
    <name type="scientific">Durusdinium trenchii</name>
    <dbReference type="NCBI Taxonomy" id="1381693"/>
    <lineage>
        <taxon>Eukaryota</taxon>
        <taxon>Sar</taxon>
        <taxon>Alveolata</taxon>
        <taxon>Dinophyceae</taxon>
        <taxon>Suessiales</taxon>
        <taxon>Symbiodiniaceae</taxon>
        <taxon>Durusdinium</taxon>
    </lineage>
</organism>
<name>A0ABP0KLB7_9DINO</name>
<sequence>MLSREFCGILMLAATGLCVTGDMVTSKLIEASKWPYWYLVAGSCLVASICNGLAVYWFRWELPTRADLKWVISRSLLEDLHWYLAVVAVIIGASPGDVAALTSIDIIAAALFGLIFLGEKLTIWHFAALTLSVAGAICISQPEFIFGFPEGKHHSPVGYIMALLSGCFQAGSFVCARKSAHLSIGVLTFSSLLLAVPMALVPPLLPMGHHATFEPLAEEPWTAMGLLVLISLWTMSAVALPAAGATRCPAAVSATVFTSACMVSGYLAQMIFFKEIPQALTLIGAGCMLVSVVIMAMPSTEPSTETETEEKAAAAPSAASVAATEEAQAPSTEDDETMSLGSFVASEVSFCSSSVRHRWSRRRLTQPEVLAQSIGEPLKVCELGCGCSHLAPMLRDFGVKVTGVDFSQEAAAHGFASIPVDGDRASLKKETKSPLFLSVQVINANRLRHPEIQWECVDALNLARHFEPNYFDAIVGKTLIDCFMTRTPGTDAAGSIRQLMQQCHTVLKDHGCVMLLDKACAESIIGRGKARQITVEMHKTMTFRILHVIPRRGQSIIRAPCQRQWELEIEPSLQKHFVVRPAAAGSGSLQVWSTDNVANMAGVETGDIVLGYRKSGCKTMSVGSATETARAIRTSNKKLTLLMERPAAGASRRKTVSLKTRLMSRQSTSQSDSWRESWQL</sequence>
<dbReference type="InterPro" id="IPR037185">
    <property type="entry name" value="EmrE-like"/>
</dbReference>